<protein>
    <recommendedName>
        <fullName evidence="3">YrdC-like domain-containing protein</fullName>
    </recommendedName>
</protein>
<comment type="caution">
    <text evidence="1">The sequence shown here is derived from an EMBL/GenBank/DDBJ whole genome shotgun (WGS) entry which is preliminary data.</text>
</comment>
<evidence type="ECO:0000313" key="1">
    <source>
        <dbReference type="EMBL" id="MDE1463360.1"/>
    </source>
</evidence>
<reference evidence="1 2" key="1">
    <citation type="submission" date="2022-11" db="EMBL/GenBank/DDBJ databases">
        <title>Spartinivicinus poritis sp. nov., isolated from scleractinian coral Porites lutea.</title>
        <authorList>
            <person name="Zhang G."/>
            <person name="Cai L."/>
            <person name="Wei Q."/>
        </authorList>
    </citation>
    <scope>NUCLEOTIDE SEQUENCE [LARGE SCALE GENOMIC DNA]</scope>
    <source>
        <strain evidence="1 2">A2-2</strain>
    </source>
</reference>
<gene>
    <name evidence="1" type="ORF">ORQ98_15460</name>
</gene>
<name>A0ABT5UAG6_9GAMM</name>
<organism evidence="1 2">
    <name type="scientific">Spartinivicinus poritis</name>
    <dbReference type="NCBI Taxonomy" id="2994640"/>
    <lineage>
        <taxon>Bacteria</taxon>
        <taxon>Pseudomonadati</taxon>
        <taxon>Pseudomonadota</taxon>
        <taxon>Gammaproteobacteria</taxon>
        <taxon>Oceanospirillales</taxon>
        <taxon>Zooshikellaceae</taxon>
        <taxon>Spartinivicinus</taxon>
    </lineage>
</organism>
<dbReference type="Proteomes" id="UP001528823">
    <property type="component" value="Unassembled WGS sequence"/>
</dbReference>
<accession>A0ABT5UAG6</accession>
<sequence length="179" mass="20569">MKLSIITNKMIEYIEQNITEVDNVGSQSGLVYERKPIILTDIFPAIRIVPKLLKPKQQDLFDTQEYEATYALYYFNQVKDDWADDMIALNHLDKLLRLIKSSKWGLGILTPASNVTADALNIHEADGKLISGWKIEWQHLIQLPHDSPTTITPINPENLYISTDRDDFGIAEKYNEVKH</sequence>
<evidence type="ECO:0000313" key="2">
    <source>
        <dbReference type="Proteomes" id="UP001528823"/>
    </source>
</evidence>
<keyword evidence="2" id="KW-1185">Reference proteome</keyword>
<proteinExistence type="predicted"/>
<dbReference type="EMBL" id="JAPMOU010000019">
    <property type="protein sequence ID" value="MDE1463360.1"/>
    <property type="molecule type" value="Genomic_DNA"/>
</dbReference>
<dbReference type="RefSeq" id="WP_274689700.1">
    <property type="nucleotide sequence ID" value="NZ_JAPMOU010000019.1"/>
</dbReference>
<evidence type="ECO:0008006" key="3">
    <source>
        <dbReference type="Google" id="ProtNLM"/>
    </source>
</evidence>